<evidence type="ECO:0000313" key="4">
    <source>
        <dbReference type="Proteomes" id="UP000023772"/>
    </source>
</evidence>
<reference evidence="3 5" key="2">
    <citation type="submission" date="2016-10" db="EMBL/GenBank/DDBJ databases">
        <authorList>
            <person name="de Groot N.N."/>
        </authorList>
    </citation>
    <scope>NUCLEOTIDE SEQUENCE [LARGE SCALE GENOMIC DNA]</scope>
    <source>
        <strain evidence="3 5">DSM 25947</strain>
    </source>
</reference>
<dbReference type="KEGG" id="dori:FH5T_01350"/>
<evidence type="ECO:0000259" key="1">
    <source>
        <dbReference type="Pfam" id="PF12728"/>
    </source>
</evidence>
<keyword evidence="4" id="KW-1185">Reference proteome</keyword>
<sequence>MRYFKSKHSLIRFVLRELLRHDFKGKGIREKFNYQFRNSNKKYSSIDEMIDELKQNNLLFEIQQMSEEAEYSFDFAGYVLLHSQLVKLLAGDENLNNDILRFKLLTVNQTCDFLQLSRPSVYKLLKDGDIPQVEIMGQKRVQMNDLLSFISEKKKA</sequence>
<evidence type="ECO:0000313" key="2">
    <source>
        <dbReference type="EMBL" id="AHW58668.1"/>
    </source>
</evidence>
<dbReference type="STRING" id="1168034.FH5T_01350"/>
<feature type="domain" description="Helix-turn-helix" evidence="1">
    <location>
        <begin position="104"/>
        <end position="153"/>
    </location>
</feature>
<dbReference type="AlphaFoldDB" id="X5D7K4"/>
<accession>X5D7K4</accession>
<name>X5D7K4_9BACT</name>
<dbReference type="Proteomes" id="UP000181981">
    <property type="component" value="Unassembled WGS sequence"/>
</dbReference>
<gene>
    <name evidence="2" type="ORF">FH5T_01350</name>
    <name evidence="3" type="ORF">SAMN05444285_10687</name>
</gene>
<keyword evidence="2" id="KW-0238">DNA-binding</keyword>
<dbReference type="EMBL" id="CP007451">
    <property type="protein sequence ID" value="AHW58668.1"/>
    <property type="molecule type" value="Genomic_DNA"/>
</dbReference>
<dbReference type="Proteomes" id="UP000023772">
    <property type="component" value="Chromosome"/>
</dbReference>
<dbReference type="InterPro" id="IPR041657">
    <property type="entry name" value="HTH_17"/>
</dbReference>
<dbReference type="EMBL" id="FOHT01000006">
    <property type="protein sequence ID" value="SET12283.1"/>
    <property type="molecule type" value="Genomic_DNA"/>
</dbReference>
<dbReference type="GO" id="GO:0003677">
    <property type="term" value="F:DNA binding"/>
    <property type="evidence" value="ECO:0007669"/>
    <property type="project" value="UniProtKB-KW"/>
</dbReference>
<protein>
    <submittedName>
        <fullName evidence="2">DNA-binding protein</fullName>
    </submittedName>
    <submittedName>
        <fullName evidence="3">Helix-turn-helix domain-containing protein</fullName>
    </submittedName>
</protein>
<reference evidence="2 4" key="1">
    <citation type="submission" date="2014-03" db="EMBL/GenBank/DDBJ databases">
        <title>Complete genome sequence of a deeply braunched marine Bacteroidia bacterium Draconibacterium orientale type strain FH5T.</title>
        <authorList>
            <person name="Li X."/>
            <person name="Wang X."/>
            <person name="Xie Z."/>
            <person name="Du Z."/>
            <person name="Chen G."/>
        </authorList>
    </citation>
    <scope>NUCLEOTIDE SEQUENCE [LARGE SCALE GENOMIC DNA]</scope>
    <source>
        <strain evidence="2 4">FH5</strain>
    </source>
</reference>
<dbReference type="HOGENOM" id="CLU_1683783_0_0_10"/>
<organism evidence="3 5">
    <name type="scientific">Draconibacterium orientale</name>
    <dbReference type="NCBI Taxonomy" id="1168034"/>
    <lineage>
        <taxon>Bacteria</taxon>
        <taxon>Pseudomonadati</taxon>
        <taxon>Bacteroidota</taxon>
        <taxon>Bacteroidia</taxon>
        <taxon>Marinilabiliales</taxon>
        <taxon>Prolixibacteraceae</taxon>
        <taxon>Draconibacterium</taxon>
    </lineage>
</organism>
<evidence type="ECO:0000313" key="5">
    <source>
        <dbReference type="Proteomes" id="UP000181981"/>
    </source>
</evidence>
<dbReference type="RefSeq" id="WP_038554575.1">
    <property type="nucleotide sequence ID" value="NZ_FOHT01000006.1"/>
</dbReference>
<proteinExistence type="predicted"/>
<dbReference type="Pfam" id="PF12728">
    <property type="entry name" value="HTH_17"/>
    <property type="match status" value="1"/>
</dbReference>
<evidence type="ECO:0000313" key="3">
    <source>
        <dbReference type="EMBL" id="SET12283.1"/>
    </source>
</evidence>